<dbReference type="Proteomes" id="UP000245207">
    <property type="component" value="Unassembled WGS sequence"/>
</dbReference>
<comment type="caution">
    <text evidence="1">The sequence shown here is derived from an EMBL/GenBank/DDBJ whole genome shotgun (WGS) entry which is preliminary data.</text>
</comment>
<dbReference type="OrthoDB" id="408702at2759"/>
<evidence type="ECO:0000313" key="1">
    <source>
        <dbReference type="EMBL" id="PWA80651.1"/>
    </source>
</evidence>
<keyword evidence="2" id="KW-1185">Reference proteome</keyword>
<reference evidence="1 2" key="1">
    <citation type="journal article" date="2018" name="Mol. Plant">
        <title>The genome of Artemisia annua provides insight into the evolution of Asteraceae family and artemisinin biosynthesis.</title>
        <authorList>
            <person name="Shen Q."/>
            <person name="Zhang L."/>
            <person name="Liao Z."/>
            <person name="Wang S."/>
            <person name="Yan T."/>
            <person name="Shi P."/>
            <person name="Liu M."/>
            <person name="Fu X."/>
            <person name="Pan Q."/>
            <person name="Wang Y."/>
            <person name="Lv Z."/>
            <person name="Lu X."/>
            <person name="Zhang F."/>
            <person name="Jiang W."/>
            <person name="Ma Y."/>
            <person name="Chen M."/>
            <person name="Hao X."/>
            <person name="Li L."/>
            <person name="Tang Y."/>
            <person name="Lv G."/>
            <person name="Zhou Y."/>
            <person name="Sun X."/>
            <person name="Brodelius P.E."/>
            <person name="Rose J.K.C."/>
            <person name="Tang K."/>
        </authorList>
    </citation>
    <scope>NUCLEOTIDE SEQUENCE [LARGE SCALE GENOMIC DNA]</scope>
    <source>
        <strain evidence="2">cv. Huhao1</strain>
        <tissue evidence="1">Leaf</tissue>
    </source>
</reference>
<proteinExistence type="predicted"/>
<dbReference type="STRING" id="35608.A0A2U1P4F9"/>
<dbReference type="EMBL" id="PKPP01001694">
    <property type="protein sequence ID" value="PWA80651.1"/>
    <property type="molecule type" value="Genomic_DNA"/>
</dbReference>
<name>A0A2U1P4F9_ARTAN</name>
<dbReference type="AlphaFoldDB" id="A0A2U1P4F9"/>
<organism evidence="1 2">
    <name type="scientific">Artemisia annua</name>
    <name type="common">Sweet wormwood</name>
    <dbReference type="NCBI Taxonomy" id="35608"/>
    <lineage>
        <taxon>Eukaryota</taxon>
        <taxon>Viridiplantae</taxon>
        <taxon>Streptophyta</taxon>
        <taxon>Embryophyta</taxon>
        <taxon>Tracheophyta</taxon>
        <taxon>Spermatophyta</taxon>
        <taxon>Magnoliopsida</taxon>
        <taxon>eudicotyledons</taxon>
        <taxon>Gunneridae</taxon>
        <taxon>Pentapetalae</taxon>
        <taxon>asterids</taxon>
        <taxon>campanulids</taxon>
        <taxon>Asterales</taxon>
        <taxon>Asteraceae</taxon>
        <taxon>Asteroideae</taxon>
        <taxon>Anthemideae</taxon>
        <taxon>Artemisiinae</taxon>
        <taxon>Artemisia</taxon>
    </lineage>
</organism>
<protein>
    <submittedName>
        <fullName evidence="1">CMP/dCMP deaminase</fullName>
    </submittedName>
</protein>
<gene>
    <name evidence="1" type="ORF">CTI12_AA194360</name>
</gene>
<evidence type="ECO:0000313" key="2">
    <source>
        <dbReference type="Proteomes" id="UP000245207"/>
    </source>
</evidence>
<sequence length="184" mass="20657">MFGDNKLLENQDLKGAYAIQVEALLKQQQGGVPIVPHLLEANRKLEHVTLEYEPNSVDTKYGSENHLAPPDSKLQARIDTVVWGAPNKLLDADASWVRQVHQALKMQDLQREPNGNGNFGHVYIARKRRYFQLSGALFIAAQESGSATNITDFGTWIELLFYIYGVGNNKENAHTSYKVMLCTL</sequence>
<accession>A0A2U1P4F9</accession>